<dbReference type="InterPro" id="IPR016181">
    <property type="entry name" value="Acyl_CoA_acyltransferase"/>
</dbReference>
<dbReference type="PANTHER" id="PTHR43792">
    <property type="entry name" value="GNAT FAMILY, PUTATIVE (AFU_ORTHOLOGUE AFUA_3G00765)-RELATED-RELATED"/>
    <property type="match status" value="1"/>
</dbReference>
<gene>
    <name evidence="2" type="ORF">HG542_20545</name>
</gene>
<dbReference type="Pfam" id="PF13302">
    <property type="entry name" value="Acetyltransf_3"/>
    <property type="match status" value="1"/>
</dbReference>
<keyword evidence="3" id="KW-1185">Reference proteome</keyword>
<dbReference type="EMBL" id="JABBXF010000046">
    <property type="protein sequence ID" value="NVK80035.1"/>
    <property type="molecule type" value="Genomic_DNA"/>
</dbReference>
<dbReference type="Proteomes" id="UP000587462">
    <property type="component" value="Unassembled WGS sequence"/>
</dbReference>
<dbReference type="SUPFAM" id="SSF55729">
    <property type="entry name" value="Acyl-CoA N-acyltransferases (Nat)"/>
    <property type="match status" value="1"/>
</dbReference>
<dbReference type="PANTHER" id="PTHR43792:SF1">
    <property type="entry name" value="N-ACETYLTRANSFERASE DOMAIN-CONTAINING PROTEIN"/>
    <property type="match status" value="1"/>
</dbReference>
<proteinExistence type="predicted"/>
<protein>
    <submittedName>
        <fullName evidence="2">GNAT family N-acetyltransferase</fullName>
    </submittedName>
</protein>
<evidence type="ECO:0000259" key="1">
    <source>
        <dbReference type="PROSITE" id="PS51186"/>
    </source>
</evidence>
<feature type="domain" description="N-acetyltransferase" evidence="1">
    <location>
        <begin position="7"/>
        <end position="155"/>
    </location>
</feature>
<comment type="caution">
    <text evidence="2">The sequence shown here is derived from an EMBL/GenBank/DDBJ whole genome shotgun (WGS) entry which is preliminary data.</text>
</comment>
<dbReference type="InterPro" id="IPR000182">
    <property type="entry name" value="GNAT_dom"/>
</dbReference>
<keyword evidence="2" id="KW-0808">Transferase</keyword>
<dbReference type="InterPro" id="IPR051531">
    <property type="entry name" value="N-acetyltransferase"/>
</dbReference>
<evidence type="ECO:0000313" key="3">
    <source>
        <dbReference type="Proteomes" id="UP000587462"/>
    </source>
</evidence>
<dbReference type="GO" id="GO:0016747">
    <property type="term" value="F:acyltransferase activity, transferring groups other than amino-acyl groups"/>
    <property type="evidence" value="ECO:0007669"/>
    <property type="project" value="InterPro"/>
</dbReference>
<accession>A0A7Y7B705</accession>
<evidence type="ECO:0000313" key="2">
    <source>
        <dbReference type="EMBL" id="NVK80035.1"/>
    </source>
</evidence>
<sequence>MIETERLLLRRLRAEDVDALVALHGDKRVNRFVSTYSHQQALERLASDKQQWTERGHGLFAVELKSSGEFIGRVGLNYWEILGEVELGWILKAEAWGHGYATEAAGACLEWGFATLDADHFIAMIGHGNTASVRVAERLGFTPLRKDVLFGHPCTVYSVDQLA</sequence>
<name>A0A7Y7B705_STRMO</name>
<dbReference type="PROSITE" id="PS51186">
    <property type="entry name" value="GNAT"/>
    <property type="match status" value="1"/>
</dbReference>
<dbReference type="Gene3D" id="3.40.630.30">
    <property type="match status" value="1"/>
</dbReference>
<dbReference type="AlphaFoldDB" id="A0A7Y7B705"/>
<organism evidence="2 3">
    <name type="scientific">Streptomyces morookaense</name>
    <name type="common">Streptoverticillium morookaense</name>
    <dbReference type="NCBI Taxonomy" id="1970"/>
    <lineage>
        <taxon>Bacteria</taxon>
        <taxon>Bacillati</taxon>
        <taxon>Actinomycetota</taxon>
        <taxon>Actinomycetes</taxon>
        <taxon>Kitasatosporales</taxon>
        <taxon>Streptomycetaceae</taxon>
        <taxon>Streptomyces</taxon>
    </lineage>
</organism>
<reference evidence="2 3" key="1">
    <citation type="submission" date="2020-04" db="EMBL/GenBank/DDBJ databases">
        <title>Draft Genome Sequence of Streptomyces morookaense DSM 40503, an 8-azaguanine-producing strain.</title>
        <authorList>
            <person name="Qi J."/>
            <person name="Gao J.-M."/>
        </authorList>
    </citation>
    <scope>NUCLEOTIDE SEQUENCE [LARGE SCALE GENOMIC DNA]</scope>
    <source>
        <strain evidence="2 3">DSM 40503</strain>
    </source>
</reference>